<keyword evidence="11" id="KW-1185">Reference proteome</keyword>
<dbReference type="Pfam" id="PF00510">
    <property type="entry name" value="COX3"/>
    <property type="match status" value="1"/>
</dbReference>
<dbReference type="InterPro" id="IPR024791">
    <property type="entry name" value="Cyt_c/ubiquinol_Oxase_su3"/>
</dbReference>
<keyword evidence="3" id="KW-1003">Cell membrane</keyword>
<sequence>MNIESKTATVAGGIPSEPEKATLEGKNKILGFWLFLGAETVLFATMFGTYLALKEQHLGGPRPHELFQMPMVAAATLILLTSSLTSVLAIMGMHENNVQKMRTWFLITVLLGFAFLGLEAYEFYEYVHEGHTITSSAFGSSFYLLVGTHGSHVLFGVFWITGLIMQAGTRGITVHTAPKYYVASLYWHFVDVVWVFIFTVVYLMGMMA</sequence>
<feature type="transmembrane region" description="Helical" evidence="8">
    <location>
        <begin position="185"/>
        <end position="205"/>
    </location>
</feature>
<feature type="transmembrane region" description="Helical" evidence="8">
    <location>
        <begin position="141"/>
        <end position="164"/>
    </location>
</feature>
<feature type="transmembrane region" description="Helical" evidence="8">
    <location>
        <begin position="30"/>
        <end position="51"/>
    </location>
</feature>
<reference evidence="10" key="1">
    <citation type="journal article" date="2014" name="Int. J. Syst. Evol. Microbiol.">
        <title>Complete genome sequence of Corynebacterium casei LMG S-19264T (=DSM 44701T), isolated from a smear-ripened cheese.</title>
        <authorList>
            <consortium name="US DOE Joint Genome Institute (JGI-PGF)"/>
            <person name="Walter F."/>
            <person name="Albersmeier A."/>
            <person name="Kalinowski J."/>
            <person name="Ruckert C."/>
        </authorList>
    </citation>
    <scope>NUCLEOTIDE SEQUENCE</scope>
    <source>
        <strain evidence="10">CGMCC 1.15179</strain>
    </source>
</reference>
<dbReference type="Gene3D" id="1.20.120.80">
    <property type="entry name" value="Cytochrome c oxidase, subunit III, four-helix bundle"/>
    <property type="match status" value="1"/>
</dbReference>
<evidence type="ECO:0000313" key="11">
    <source>
        <dbReference type="Proteomes" id="UP000625210"/>
    </source>
</evidence>
<name>A0A8J2VCY4_9BACL</name>
<reference evidence="10" key="2">
    <citation type="submission" date="2020-09" db="EMBL/GenBank/DDBJ databases">
        <authorList>
            <person name="Sun Q."/>
            <person name="Zhou Y."/>
        </authorList>
    </citation>
    <scope>NUCLEOTIDE SEQUENCE</scope>
    <source>
        <strain evidence="10">CGMCC 1.15179</strain>
    </source>
</reference>
<evidence type="ECO:0000256" key="2">
    <source>
        <dbReference type="ARBA" id="ARBA00010581"/>
    </source>
</evidence>
<evidence type="ECO:0000256" key="3">
    <source>
        <dbReference type="ARBA" id="ARBA00022475"/>
    </source>
</evidence>
<keyword evidence="4 7" id="KW-0812">Transmembrane</keyword>
<dbReference type="GO" id="GO:0005886">
    <property type="term" value="C:plasma membrane"/>
    <property type="evidence" value="ECO:0007669"/>
    <property type="project" value="UniProtKB-SubCell"/>
</dbReference>
<evidence type="ECO:0000256" key="4">
    <source>
        <dbReference type="ARBA" id="ARBA00022692"/>
    </source>
</evidence>
<evidence type="ECO:0000256" key="8">
    <source>
        <dbReference type="SAM" id="Phobius"/>
    </source>
</evidence>
<dbReference type="CDD" id="cd02863">
    <property type="entry name" value="Ubiquinol_oxidase_III"/>
    <property type="match status" value="1"/>
</dbReference>
<dbReference type="PANTHER" id="PTHR11403">
    <property type="entry name" value="CYTOCHROME C OXIDASE SUBUNIT III"/>
    <property type="match status" value="1"/>
</dbReference>
<keyword evidence="6 8" id="KW-0472">Membrane</keyword>
<dbReference type="InterPro" id="IPR013833">
    <property type="entry name" value="Cyt_c_oxidase_su3_a-hlx"/>
</dbReference>
<organism evidence="10 11">
    <name type="scientific">Marinithermofilum abyssi</name>
    <dbReference type="NCBI Taxonomy" id="1571185"/>
    <lineage>
        <taxon>Bacteria</taxon>
        <taxon>Bacillati</taxon>
        <taxon>Bacillota</taxon>
        <taxon>Bacilli</taxon>
        <taxon>Bacillales</taxon>
        <taxon>Thermoactinomycetaceae</taxon>
        <taxon>Marinithermofilum</taxon>
    </lineage>
</organism>
<dbReference type="FunFam" id="1.20.120.80:FF:000001">
    <property type="entry name" value="Cytochrome (Ubi)quinol oxidase subunit III"/>
    <property type="match status" value="1"/>
</dbReference>
<keyword evidence="5 8" id="KW-1133">Transmembrane helix</keyword>
<feature type="domain" description="Heme-copper oxidase subunit III family profile" evidence="9">
    <location>
        <begin position="30"/>
        <end position="206"/>
    </location>
</feature>
<evidence type="ECO:0000256" key="6">
    <source>
        <dbReference type="ARBA" id="ARBA00023136"/>
    </source>
</evidence>
<dbReference type="AlphaFoldDB" id="A0A8J2VCY4"/>
<dbReference type="EMBL" id="BMHQ01000013">
    <property type="protein sequence ID" value="GGE26939.1"/>
    <property type="molecule type" value="Genomic_DNA"/>
</dbReference>
<dbReference type="GO" id="GO:0004129">
    <property type="term" value="F:cytochrome-c oxidase activity"/>
    <property type="evidence" value="ECO:0007669"/>
    <property type="project" value="InterPro"/>
</dbReference>
<protein>
    <submittedName>
        <fullName evidence="10">Cytochrome B oxidoreductase</fullName>
    </submittedName>
</protein>
<evidence type="ECO:0000259" key="9">
    <source>
        <dbReference type="PROSITE" id="PS50253"/>
    </source>
</evidence>
<accession>A0A8J2VCY4</accession>
<gene>
    <name evidence="10" type="primary">ctaE</name>
    <name evidence="10" type="ORF">GCM10011571_31420</name>
</gene>
<proteinExistence type="inferred from homology"/>
<dbReference type="SUPFAM" id="SSF81452">
    <property type="entry name" value="Cytochrome c oxidase subunit III-like"/>
    <property type="match status" value="1"/>
</dbReference>
<dbReference type="PROSITE" id="PS50253">
    <property type="entry name" value="COX3"/>
    <property type="match status" value="1"/>
</dbReference>
<evidence type="ECO:0000256" key="5">
    <source>
        <dbReference type="ARBA" id="ARBA00022989"/>
    </source>
</evidence>
<feature type="transmembrane region" description="Helical" evidence="8">
    <location>
        <begin position="71"/>
        <end position="91"/>
    </location>
</feature>
<dbReference type="InterPro" id="IPR000298">
    <property type="entry name" value="Cyt_c_oxidase-like_su3"/>
</dbReference>
<evidence type="ECO:0000256" key="1">
    <source>
        <dbReference type="ARBA" id="ARBA00004651"/>
    </source>
</evidence>
<dbReference type="Proteomes" id="UP000625210">
    <property type="component" value="Unassembled WGS sequence"/>
</dbReference>
<comment type="subcellular location">
    <subcellularLocation>
        <location evidence="1 7">Cell membrane</location>
        <topology evidence="1 7">Multi-pass membrane protein</topology>
    </subcellularLocation>
</comment>
<comment type="similarity">
    <text evidence="2 7">Belongs to the cytochrome c oxidase subunit 3 family.</text>
</comment>
<dbReference type="InterPro" id="IPR035973">
    <property type="entry name" value="Cyt_c_oxidase_su3-like_sf"/>
</dbReference>
<feature type="transmembrane region" description="Helical" evidence="8">
    <location>
        <begin position="103"/>
        <end position="121"/>
    </location>
</feature>
<dbReference type="RefSeq" id="WP_188648840.1">
    <property type="nucleotide sequence ID" value="NZ_BMHQ01000013.1"/>
</dbReference>
<dbReference type="PANTHER" id="PTHR11403:SF9">
    <property type="entry name" value="CYTOCHROME C OXIDASE SUBUNIT 3"/>
    <property type="match status" value="1"/>
</dbReference>
<dbReference type="GO" id="GO:0019646">
    <property type="term" value="P:aerobic electron transport chain"/>
    <property type="evidence" value="ECO:0007669"/>
    <property type="project" value="InterPro"/>
</dbReference>
<evidence type="ECO:0000313" key="10">
    <source>
        <dbReference type="EMBL" id="GGE26939.1"/>
    </source>
</evidence>
<comment type="caution">
    <text evidence="10">The sequence shown here is derived from an EMBL/GenBank/DDBJ whole genome shotgun (WGS) entry which is preliminary data.</text>
</comment>
<dbReference type="InterPro" id="IPR033946">
    <property type="entry name" value="Ubiquinol_oxase_su3_dom"/>
</dbReference>
<evidence type="ECO:0000256" key="7">
    <source>
        <dbReference type="RuleBase" id="RU003376"/>
    </source>
</evidence>